<keyword evidence="1" id="KW-0479">Metal-binding</keyword>
<reference evidence="8" key="1">
    <citation type="submission" date="2011-05" db="EMBL/GenBank/DDBJ databases">
        <authorList>
            <person name="Richards S.R."/>
            <person name="Qu J."/>
            <person name="Jiang H."/>
            <person name="Jhangiani S.N."/>
            <person name="Agravi P."/>
            <person name="Goodspeed R."/>
            <person name="Gross S."/>
            <person name="Mandapat C."/>
            <person name="Jackson L."/>
            <person name="Mathew T."/>
            <person name="Pu L."/>
            <person name="Thornton R."/>
            <person name="Saada N."/>
            <person name="Wilczek-Boney K.B."/>
            <person name="Lee S."/>
            <person name="Kovar C."/>
            <person name="Wu Y."/>
            <person name="Scherer S.E."/>
            <person name="Worley K.C."/>
            <person name="Muzny D.M."/>
            <person name="Gibbs R."/>
        </authorList>
    </citation>
    <scope>NUCLEOTIDE SEQUENCE</scope>
    <source>
        <strain evidence="8">Brora</strain>
    </source>
</reference>
<feature type="compositionally biased region" description="Basic and acidic residues" evidence="5">
    <location>
        <begin position="8"/>
        <end position="21"/>
    </location>
</feature>
<sequence length="514" mass="58357">MAENPDEGFDHMKEDVSDLHLGRRAAKRAKNNNGLRNLNQWIGDDCNQPSTSGTSSREHRKRDSNSLPVTKNVKKIRLDLPVVNGQGLRVDTPVHQLLNSAVNLDPGPYQLKNWPIDDDVEDDIQYLNRLSSNRRILDSWRDIDHTDSEAEDADASGQSAADGVRTLSDSEVDRDRKAPVKRQRSSRTIVLSDSESESPCPRIKKSPRCQIFPRQPLNSAVSRTNVSPRPRPRIPMLVGGMKLDVDVREQSVERMQLNKCPLRSSSISPLIFPDEEDEDDVEIDSDTEEFMDPVRQVQQMEEDEDLARRLQAEFDAEADTPRVPPRRNTHSHSSQTRQLRPRRVPAQQERRIAATFRVNNQMNGMDGAVTTLPLRIELRPIPQGTRVAFQRPPRAARGGRWDAWNLLFNDIDDDYEGLLDLADLMGEVRQKGLTDAQIGQLPTRTVANEQVLKKTPSGSRSRCHICMCDYEVGEEMRSLTCFHEFHSGCIDRWLRENATCPICRAEVTLNGETH</sequence>
<dbReference type="SMART" id="SM00184">
    <property type="entry name" value="RING"/>
    <property type="match status" value="1"/>
</dbReference>
<feature type="region of interest" description="Disordered" evidence="5">
    <location>
        <begin position="148"/>
        <end position="206"/>
    </location>
</feature>
<proteinExistence type="predicted"/>
<feature type="region of interest" description="Disordered" evidence="5">
    <location>
        <begin position="314"/>
        <end position="348"/>
    </location>
</feature>
<evidence type="ECO:0000313" key="8">
    <source>
        <dbReference type="Proteomes" id="UP000014500"/>
    </source>
</evidence>
<dbReference type="SUPFAM" id="SSF57850">
    <property type="entry name" value="RING/U-box"/>
    <property type="match status" value="1"/>
</dbReference>
<dbReference type="Proteomes" id="UP000014500">
    <property type="component" value="Unassembled WGS sequence"/>
</dbReference>
<dbReference type="Gene3D" id="3.30.40.10">
    <property type="entry name" value="Zinc/RING finger domain, C3HC4 (zinc finger)"/>
    <property type="match status" value="1"/>
</dbReference>
<dbReference type="InterPro" id="IPR013083">
    <property type="entry name" value="Znf_RING/FYVE/PHD"/>
</dbReference>
<dbReference type="EMBL" id="JH432114">
    <property type="status" value="NOT_ANNOTATED_CDS"/>
    <property type="molecule type" value="Genomic_DNA"/>
</dbReference>
<dbReference type="GO" id="GO:0005634">
    <property type="term" value="C:nucleus"/>
    <property type="evidence" value="ECO:0007669"/>
    <property type="project" value="TreeGrafter"/>
</dbReference>
<dbReference type="GO" id="GO:0061630">
    <property type="term" value="F:ubiquitin protein ligase activity"/>
    <property type="evidence" value="ECO:0007669"/>
    <property type="project" value="TreeGrafter"/>
</dbReference>
<evidence type="ECO:0000256" key="1">
    <source>
        <dbReference type="ARBA" id="ARBA00022723"/>
    </source>
</evidence>
<dbReference type="PANTHER" id="PTHR45931:SF3">
    <property type="entry name" value="RING ZINC FINGER-CONTAINING PROTEIN"/>
    <property type="match status" value="1"/>
</dbReference>
<dbReference type="CDD" id="cd16472">
    <property type="entry name" value="RING-H2_RNF38-like"/>
    <property type="match status" value="1"/>
</dbReference>
<accession>T1JDX2</accession>
<keyword evidence="2 4" id="KW-0863">Zinc-finger</keyword>
<protein>
    <recommendedName>
        <fullName evidence="6">RING-type domain-containing protein</fullName>
    </recommendedName>
</protein>
<reference evidence="7" key="2">
    <citation type="submission" date="2015-02" db="UniProtKB">
        <authorList>
            <consortium name="EnsemblMetazoa"/>
        </authorList>
    </citation>
    <scope>IDENTIFICATION</scope>
</reference>
<feature type="compositionally biased region" description="Polar residues" evidence="5">
    <location>
        <begin position="31"/>
        <end position="40"/>
    </location>
</feature>
<evidence type="ECO:0000313" key="7">
    <source>
        <dbReference type="EnsemblMetazoa" id="SMAR012007-PA"/>
    </source>
</evidence>
<dbReference type="STRING" id="126957.T1JDX2"/>
<dbReference type="AlphaFoldDB" id="T1JDX2"/>
<dbReference type="InterPro" id="IPR001841">
    <property type="entry name" value="Znf_RING"/>
</dbReference>
<dbReference type="GO" id="GO:0006511">
    <property type="term" value="P:ubiquitin-dependent protein catabolic process"/>
    <property type="evidence" value="ECO:0007669"/>
    <property type="project" value="TreeGrafter"/>
</dbReference>
<evidence type="ECO:0000256" key="2">
    <source>
        <dbReference type="ARBA" id="ARBA00022771"/>
    </source>
</evidence>
<feature type="region of interest" description="Disordered" evidence="5">
    <location>
        <begin position="1"/>
        <end position="69"/>
    </location>
</feature>
<evidence type="ECO:0000256" key="5">
    <source>
        <dbReference type="SAM" id="MobiDB-lite"/>
    </source>
</evidence>
<evidence type="ECO:0000256" key="3">
    <source>
        <dbReference type="ARBA" id="ARBA00022833"/>
    </source>
</evidence>
<feature type="domain" description="RING-type" evidence="6">
    <location>
        <begin position="463"/>
        <end position="504"/>
    </location>
</feature>
<dbReference type="eggNOG" id="KOG0800">
    <property type="taxonomic scope" value="Eukaryota"/>
</dbReference>
<dbReference type="HOGENOM" id="CLU_530337_0_0_1"/>
<name>T1JDX2_STRMM</name>
<dbReference type="PANTHER" id="PTHR45931">
    <property type="entry name" value="SI:CH211-59O9.10"/>
    <property type="match status" value="1"/>
</dbReference>
<dbReference type="InterPro" id="IPR051834">
    <property type="entry name" value="RING_finger_E3_ligase"/>
</dbReference>
<evidence type="ECO:0000259" key="6">
    <source>
        <dbReference type="PROSITE" id="PS50089"/>
    </source>
</evidence>
<organism evidence="7 8">
    <name type="scientific">Strigamia maritima</name>
    <name type="common">European centipede</name>
    <name type="synonym">Geophilus maritimus</name>
    <dbReference type="NCBI Taxonomy" id="126957"/>
    <lineage>
        <taxon>Eukaryota</taxon>
        <taxon>Metazoa</taxon>
        <taxon>Ecdysozoa</taxon>
        <taxon>Arthropoda</taxon>
        <taxon>Myriapoda</taxon>
        <taxon>Chilopoda</taxon>
        <taxon>Pleurostigmophora</taxon>
        <taxon>Geophilomorpha</taxon>
        <taxon>Linotaeniidae</taxon>
        <taxon>Strigamia</taxon>
    </lineage>
</organism>
<keyword evidence="3" id="KW-0862">Zinc</keyword>
<keyword evidence="8" id="KW-1185">Reference proteome</keyword>
<dbReference type="GO" id="GO:0008270">
    <property type="term" value="F:zinc ion binding"/>
    <property type="evidence" value="ECO:0007669"/>
    <property type="project" value="UniProtKB-KW"/>
</dbReference>
<dbReference type="Pfam" id="PF13639">
    <property type="entry name" value="zf-RING_2"/>
    <property type="match status" value="1"/>
</dbReference>
<evidence type="ECO:0000256" key="4">
    <source>
        <dbReference type="PROSITE-ProRule" id="PRU00175"/>
    </source>
</evidence>
<dbReference type="PROSITE" id="PS50089">
    <property type="entry name" value="ZF_RING_2"/>
    <property type="match status" value="1"/>
</dbReference>
<dbReference type="EnsemblMetazoa" id="SMAR012007-RA">
    <property type="protein sequence ID" value="SMAR012007-PA"/>
    <property type="gene ID" value="SMAR012007"/>
</dbReference>